<evidence type="ECO:0000259" key="3">
    <source>
        <dbReference type="PROSITE" id="PS51329"/>
    </source>
</evidence>
<keyword evidence="5" id="KW-1185">Reference proteome</keyword>
<dbReference type="GO" id="GO:0007023">
    <property type="term" value="P:post-chaperonin tubulin folding pathway"/>
    <property type="evidence" value="ECO:0007669"/>
    <property type="project" value="InterPro"/>
</dbReference>
<dbReference type="PANTHER" id="PTHR15139">
    <property type="entry name" value="TUBULIN FOLDING COFACTOR C"/>
    <property type="match status" value="1"/>
</dbReference>
<comment type="caution">
    <text evidence="4">The sequence shown here is derived from an EMBL/GenBank/DDBJ whole genome shotgun (WGS) entry which is preliminary data.</text>
</comment>
<dbReference type="AlphaFoldDB" id="A0A444ZXF1"/>
<dbReference type="GO" id="GO:0007021">
    <property type="term" value="P:tubulin complex assembly"/>
    <property type="evidence" value="ECO:0007669"/>
    <property type="project" value="TreeGrafter"/>
</dbReference>
<dbReference type="EMBL" id="SDMP01000013">
    <property type="protein sequence ID" value="RYR18858.1"/>
    <property type="molecule type" value="Genomic_DNA"/>
</dbReference>
<dbReference type="Gene3D" id="2.160.20.70">
    <property type="match status" value="1"/>
</dbReference>
<comment type="similarity">
    <text evidence="1">Belongs to the TBCC family.</text>
</comment>
<evidence type="ECO:0000256" key="1">
    <source>
        <dbReference type="ARBA" id="ARBA00008848"/>
    </source>
</evidence>
<dbReference type="STRING" id="3818.A0A444ZXF1"/>
<organism evidence="4 5">
    <name type="scientific">Arachis hypogaea</name>
    <name type="common">Peanut</name>
    <dbReference type="NCBI Taxonomy" id="3818"/>
    <lineage>
        <taxon>Eukaryota</taxon>
        <taxon>Viridiplantae</taxon>
        <taxon>Streptophyta</taxon>
        <taxon>Embryophyta</taxon>
        <taxon>Tracheophyta</taxon>
        <taxon>Spermatophyta</taxon>
        <taxon>Magnoliopsida</taxon>
        <taxon>eudicotyledons</taxon>
        <taxon>Gunneridae</taxon>
        <taxon>Pentapetalae</taxon>
        <taxon>rosids</taxon>
        <taxon>fabids</taxon>
        <taxon>Fabales</taxon>
        <taxon>Fabaceae</taxon>
        <taxon>Papilionoideae</taxon>
        <taxon>50 kb inversion clade</taxon>
        <taxon>dalbergioids sensu lato</taxon>
        <taxon>Dalbergieae</taxon>
        <taxon>Pterocarpus clade</taxon>
        <taxon>Arachis</taxon>
    </lineage>
</organism>
<dbReference type="Pfam" id="PF07986">
    <property type="entry name" value="TBCC"/>
    <property type="match status" value="1"/>
</dbReference>
<dbReference type="PROSITE" id="PS51329">
    <property type="entry name" value="C_CAP_COFACTOR_C"/>
    <property type="match status" value="1"/>
</dbReference>
<evidence type="ECO:0000313" key="4">
    <source>
        <dbReference type="EMBL" id="RYR18858.1"/>
    </source>
</evidence>
<keyword evidence="2" id="KW-0143">Chaperone</keyword>
<gene>
    <name evidence="4" type="ORF">Ahy_B03g063469</name>
</gene>
<reference evidence="4 5" key="1">
    <citation type="submission" date="2019-01" db="EMBL/GenBank/DDBJ databases">
        <title>Sequencing of cultivated peanut Arachis hypogaea provides insights into genome evolution and oil improvement.</title>
        <authorList>
            <person name="Chen X."/>
        </authorList>
    </citation>
    <scope>NUCLEOTIDE SEQUENCE [LARGE SCALE GENOMIC DNA]</scope>
    <source>
        <strain evidence="5">cv. Fuhuasheng</strain>
        <tissue evidence="4">Leaves</tissue>
    </source>
</reference>
<accession>A0A444ZXF1</accession>
<dbReference type="InterPro" id="IPR012945">
    <property type="entry name" value="Tubulin-bd_cofactor_C_dom"/>
</dbReference>
<sequence length="105" mass="11957">MSDLDSCEIRIIGCVRTHFVHKLIHGRVYVGPMISSVLIEDVEECVFAMVSHQIQIHVATRSDFYLRVRSMPIIKDSNRVRFAPYCLFYEGIKEDLRGAGLDAGN</sequence>
<proteinExistence type="inferred from homology"/>
<feature type="domain" description="C-CAP/cofactor C-like" evidence="3">
    <location>
        <begin position="1"/>
        <end position="105"/>
    </location>
</feature>
<dbReference type="SMART" id="SM00673">
    <property type="entry name" value="CARP"/>
    <property type="match status" value="2"/>
</dbReference>
<dbReference type="InterPro" id="IPR017901">
    <property type="entry name" value="C-CAP_CF_C-like"/>
</dbReference>
<dbReference type="Proteomes" id="UP000289738">
    <property type="component" value="Chromosome B03"/>
</dbReference>
<dbReference type="InterPro" id="IPR016098">
    <property type="entry name" value="CAP/MinC_C"/>
</dbReference>
<name>A0A444ZXF1_ARAHY</name>
<evidence type="ECO:0000256" key="2">
    <source>
        <dbReference type="ARBA" id="ARBA00023186"/>
    </source>
</evidence>
<dbReference type="InterPro" id="IPR027684">
    <property type="entry name" value="TBCC"/>
</dbReference>
<dbReference type="GO" id="GO:0005737">
    <property type="term" value="C:cytoplasm"/>
    <property type="evidence" value="ECO:0007669"/>
    <property type="project" value="TreeGrafter"/>
</dbReference>
<dbReference type="InterPro" id="IPR006599">
    <property type="entry name" value="CARP_motif"/>
</dbReference>
<dbReference type="PANTHER" id="PTHR15139:SF0">
    <property type="entry name" value="TUBULIN-SPECIFIC CHAPERONE C"/>
    <property type="match status" value="1"/>
</dbReference>
<evidence type="ECO:0000313" key="5">
    <source>
        <dbReference type="Proteomes" id="UP000289738"/>
    </source>
</evidence>
<protein>
    <recommendedName>
        <fullName evidence="3">C-CAP/cofactor C-like domain-containing protein</fullName>
    </recommendedName>
</protein>